<reference evidence="6" key="1">
    <citation type="journal article" date="2012" name="J. Microbiol. Biotechnol.">
        <title>Ramlibacter ginsenosidimutans sp. nov., with ginsenoside-converting activity.</title>
        <authorList>
            <person name="Wang L."/>
            <person name="An D.S."/>
            <person name="Kim S.G."/>
            <person name="Jin F.X."/>
            <person name="Kim S.C."/>
            <person name="Lee S.T."/>
            <person name="Im W.T."/>
        </authorList>
    </citation>
    <scope>NUCLEOTIDE SEQUENCE</scope>
    <source>
        <strain evidence="6">KACC 17527</strain>
    </source>
</reference>
<evidence type="ECO:0000256" key="1">
    <source>
        <dbReference type="ARBA" id="ARBA00002868"/>
    </source>
</evidence>
<protein>
    <recommendedName>
        <fullName evidence="3">Large ribosomal RNA subunit accumulation protein YceD</fullName>
    </recommendedName>
    <alternativeName>
        <fullName evidence="5">23S rRNA accumulation protein YceD</fullName>
    </alternativeName>
</protein>
<dbReference type="GO" id="GO:0005829">
    <property type="term" value="C:cytosol"/>
    <property type="evidence" value="ECO:0007669"/>
    <property type="project" value="TreeGrafter"/>
</dbReference>
<name>A0A934WMS0_9BURK</name>
<keyword evidence="7" id="KW-1185">Reference proteome</keyword>
<keyword evidence="4" id="KW-0690">Ribosome biogenesis</keyword>
<proteinExistence type="inferred from homology"/>
<comment type="caution">
    <text evidence="6">The sequence shown here is derived from an EMBL/GenBank/DDBJ whole genome shotgun (WGS) entry which is preliminary data.</text>
</comment>
<accession>A0A934WMS0</accession>
<evidence type="ECO:0000313" key="7">
    <source>
        <dbReference type="Proteomes" id="UP000630528"/>
    </source>
</evidence>
<dbReference type="PANTHER" id="PTHR38099">
    <property type="entry name" value="LARGE RIBOSOMAL RNA SUBUNIT ACCUMULATION PROTEIN YCED"/>
    <property type="match status" value="1"/>
</dbReference>
<evidence type="ECO:0000256" key="5">
    <source>
        <dbReference type="ARBA" id="ARBA00031841"/>
    </source>
</evidence>
<sequence>MAKDFDPHRLDVHRFAEEGAGIAADEGLARFRRLAAETVGSPNETTVHWDAKGELLNPRHVHPQVWLHLNASATLPLVCQRCLMPVDVPVTVDRSFRFVTDEATAAAEDDTSEEDLLALSRSFDLLELVEDELLMEMPVAPRHEVCPEPVKMSAVDPDFDTGDAERENPFAVLGRMKTGK</sequence>
<dbReference type="InterPro" id="IPR039255">
    <property type="entry name" value="YceD_bac"/>
</dbReference>
<dbReference type="GO" id="GO:0042254">
    <property type="term" value="P:ribosome biogenesis"/>
    <property type="evidence" value="ECO:0007669"/>
    <property type="project" value="UniProtKB-KW"/>
</dbReference>
<dbReference type="AlphaFoldDB" id="A0A934WMS0"/>
<evidence type="ECO:0000256" key="3">
    <source>
        <dbReference type="ARBA" id="ARBA00015716"/>
    </source>
</evidence>
<evidence type="ECO:0000313" key="6">
    <source>
        <dbReference type="EMBL" id="MBK6006936.1"/>
    </source>
</evidence>
<evidence type="ECO:0000256" key="2">
    <source>
        <dbReference type="ARBA" id="ARBA00010740"/>
    </source>
</evidence>
<dbReference type="PANTHER" id="PTHR38099:SF1">
    <property type="entry name" value="LARGE RIBOSOMAL RNA SUBUNIT ACCUMULATION PROTEIN YCED"/>
    <property type="match status" value="1"/>
</dbReference>
<dbReference type="InterPro" id="IPR003772">
    <property type="entry name" value="YceD"/>
</dbReference>
<dbReference type="Proteomes" id="UP000630528">
    <property type="component" value="Unassembled WGS sequence"/>
</dbReference>
<dbReference type="EMBL" id="JAEPWM010000004">
    <property type="protein sequence ID" value="MBK6006936.1"/>
    <property type="molecule type" value="Genomic_DNA"/>
</dbReference>
<gene>
    <name evidence="6" type="ORF">JJB11_12615</name>
</gene>
<comment type="similarity">
    <text evidence="2">Belongs to the DUF177 domain family.</text>
</comment>
<dbReference type="RefSeq" id="WP_201171365.1">
    <property type="nucleotide sequence ID" value="NZ_JAEPWM010000004.1"/>
</dbReference>
<organism evidence="6 7">
    <name type="scientific">Ramlibacter ginsenosidimutans</name>
    <dbReference type="NCBI Taxonomy" id="502333"/>
    <lineage>
        <taxon>Bacteria</taxon>
        <taxon>Pseudomonadati</taxon>
        <taxon>Pseudomonadota</taxon>
        <taxon>Betaproteobacteria</taxon>
        <taxon>Burkholderiales</taxon>
        <taxon>Comamonadaceae</taxon>
        <taxon>Ramlibacter</taxon>
    </lineage>
</organism>
<reference evidence="6" key="2">
    <citation type="submission" date="2021-01" db="EMBL/GenBank/DDBJ databases">
        <authorList>
            <person name="Kang M."/>
        </authorList>
    </citation>
    <scope>NUCLEOTIDE SEQUENCE</scope>
    <source>
        <strain evidence="6">KACC 17527</strain>
    </source>
</reference>
<dbReference type="Pfam" id="PF02620">
    <property type="entry name" value="YceD"/>
    <property type="match status" value="1"/>
</dbReference>
<comment type="function">
    <text evidence="1">Plays a role in synthesis, processing and/or stability of 23S rRNA.</text>
</comment>
<evidence type="ECO:0000256" key="4">
    <source>
        <dbReference type="ARBA" id="ARBA00022517"/>
    </source>
</evidence>